<evidence type="ECO:0000256" key="14">
    <source>
        <dbReference type="ARBA" id="ARBA00067995"/>
    </source>
</evidence>
<dbReference type="InterPro" id="IPR008271">
    <property type="entry name" value="Ser/Thr_kinase_AS"/>
</dbReference>
<dbReference type="SUPFAM" id="SSF48403">
    <property type="entry name" value="Ankyrin repeat"/>
    <property type="match status" value="1"/>
</dbReference>
<dbReference type="Gene3D" id="1.10.510.10">
    <property type="entry name" value="Transferase(Phosphotransferase) domain 1"/>
    <property type="match status" value="1"/>
</dbReference>
<name>A0AAE1R3Q2_9SOLA</name>
<comment type="subcellular location">
    <subcellularLocation>
        <location evidence="1">Plastid</location>
        <location evidence="1">Chloroplast</location>
    </subcellularLocation>
</comment>
<dbReference type="GO" id="GO:0005886">
    <property type="term" value="C:plasma membrane"/>
    <property type="evidence" value="ECO:0007669"/>
    <property type="project" value="TreeGrafter"/>
</dbReference>
<dbReference type="Pfam" id="PF13833">
    <property type="entry name" value="EF-hand_8"/>
    <property type="match status" value="1"/>
</dbReference>
<keyword evidence="6" id="KW-0808">Transferase</keyword>
<dbReference type="Gene3D" id="3.30.200.20">
    <property type="entry name" value="Phosphorylase Kinase, domain 1"/>
    <property type="match status" value="1"/>
</dbReference>
<dbReference type="SMART" id="SM00220">
    <property type="entry name" value="S_TKc"/>
    <property type="match status" value="1"/>
</dbReference>
<dbReference type="FunFam" id="1.10.510.10:FF:001019">
    <property type="entry name" value="G-type lectin S-receptor-like serine/threonine-protein kinase B120"/>
    <property type="match status" value="1"/>
</dbReference>
<evidence type="ECO:0000256" key="6">
    <source>
        <dbReference type="ARBA" id="ARBA00022679"/>
    </source>
</evidence>
<evidence type="ECO:0000256" key="12">
    <source>
        <dbReference type="ARBA" id="ARBA00023043"/>
    </source>
</evidence>
<evidence type="ECO:0000256" key="1">
    <source>
        <dbReference type="ARBA" id="ARBA00004229"/>
    </source>
</evidence>
<gene>
    <name evidence="16" type="ORF">RND71_034712</name>
</gene>
<dbReference type="SUPFAM" id="SSF47473">
    <property type="entry name" value="EF-hand"/>
    <property type="match status" value="1"/>
</dbReference>
<evidence type="ECO:0000256" key="10">
    <source>
        <dbReference type="ARBA" id="ARBA00022927"/>
    </source>
</evidence>
<keyword evidence="17" id="KW-1185">Reference proteome</keyword>
<dbReference type="Proteomes" id="UP001291623">
    <property type="component" value="Unassembled WGS sequence"/>
</dbReference>
<keyword evidence="9" id="KW-0067">ATP-binding</keyword>
<dbReference type="InterPro" id="IPR000719">
    <property type="entry name" value="Prot_kinase_dom"/>
</dbReference>
<evidence type="ECO:0000313" key="17">
    <source>
        <dbReference type="Proteomes" id="UP001291623"/>
    </source>
</evidence>
<keyword evidence="2" id="KW-0813">Transport</keyword>
<evidence type="ECO:0000256" key="11">
    <source>
        <dbReference type="ARBA" id="ARBA00022946"/>
    </source>
</evidence>
<evidence type="ECO:0000256" key="7">
    <source>
        <dbReference type="ARBA" id="ARBA00022741"/>
    </source>
</evidence>
<dbReference type="InterPro" id="IPR036770">
    <property type="entry name" value="Ankyrin_rpt-contain_sf"/>
</dbReference>
<dbReference type="FunFam" id="3.30.200.20:FF:001120">
    <property type="entry name" value="Putative DUF26-domain receptor-like protein kinase family protein"/>
    <property type="match status" value="1"/>
</dbReference>
<keyword evidence="7" id="KW-0547">Nucleotide-binding</keyword>
<dbReference type="PROSITE" id="PS00108">
    <property type="entry name" value="PROTEIN_KINASE_ST"/>
    <property type="match status" value="1"/>
</dbReference>
<comment type="function">
    <text evidence="13">Involved in the import of light-harvesting complex proteins (LHCP) and subsequent routing of these proteins to the chloroplast signal recognition particle (SRP) pathway.</text>
</comment>
<dbReference type="GO" id="GO:0005524">
    <property type="term" value="F:ATP binding"/>
    <property type="evidence" value="ECO:0007669"/>
    <property type="project" value="UniProtKB-KW"/>
</dbReference>
<dbReference type="InterPro" id="IPR001245">
    <property type="entry name" value="Ser-Thr/Tyr_kinase_cat_dom"/>
</dbReference>
<evidence type="ECO:0000256" key="9">
    <source>
        <dbReference type="ARBA" id="ARBA00022840"/>
    </source>
</evidence>
<dbReference type="InterPro" id="IPR002048">
    <property type="entry name" value="EF_hand_dom"/>
</dbReference>
<evidence type="ECO:0000256" key="13">
    <source>
        <dbReference type="ARBA" id="ARBA00056210"/>
    </source>
</evidence>
<comment type="caution">
    <text evidence="16">The sequence shown here is derived from an EMBL/GenBank/DDBJ whole genome shotgun (WGS) entry which is preliminary data.</text>
</comment>
<dbReference type="Gene3D" id="1.10.238.10">
    <property type="entry name" value="EF-hand"/>
    <property type="match status" value="1"/>
</dbReference>
<dbReference type="InterPro" id="IPR011992">
    <property type="entry name" value="EF-hand-dom_pair"/>
</dbReference>
<dbReference type="AlphaFoldDB" id="A0AAE1R3Q2"/>
<dbReference type="EMBL" id="JAVYJV010000019">
    <property type="protein sequence ID" value="KAK4344536.1"/>
    <property type="molecule type" value="Genomic_DNA"/>
</dbReference>
<dbReference type="PROSITE" id="PS50011">
    <property type="entry name" value="PROTEIN_KINASE_DOM"/>
    <property type="match status" value="1"/>
</dbReference>
<keyword evidence="11" id="KW-0809">Transit peptide</keyword>
<dbReference type="Pfam" id="PF07714">
    <property type="entry name" value="PK_Tyr_Ser-Thr"/>
    <property type="match status" value="1"/>
</dbReference>
<protein>
    <recommendedName>
        <fullName evidence="14">Protein LHCP TRANSLOCATION DEFECT</fullName>
    </recommendedName>
</protein>
<evidence type="ECO:0000259" key="15">
    <source>
        <dbReference type="PROSITE" id="PS50011"/>
    </source>
</evidence>
<reference evidence="16" key="1">
    <citation type="submission" date="2023-12" db="EMBL/GenBank/DDBJ databases">
        <title>Genome assembly of Anisodus tanguticus.</title>
        <authorList>
            <person name="Wang Y.-J."/>
        </authorList>
    </citation>
    <scope>NUCLEOTIDE SEQUENCE</scope>
    <source>
        <strain evidence="16">KB-2021</strain>
        <tissue evidence="16">Leaf</tissue>
    </source>
</reference>
<keyword evidence="8" id="KW-0418">Kinase</keyword>
<keyword evidence="4" id="KW-0150">Chloroplast</keyword>
<proteinExistence type="predicted"/>
<dbReference type="GO" id="GO:0005509">
    <property type="term" value="F:calcium ion binding"/>
    <property type="evidence" value="ECO:0007669"/>
    <property type="project" value="InterPro"/>
</dbReference>
<dbReference type="GO" id="GO:0004674">
    <property type="term" value="F:protein serine/threonine kinase activity"/>
    <property type="evidence" value="ECO:0007669"/>
    <property type="project" value="UniProtKB-KW"/>
</dbReference>
<sequence length="481" mass="54332">MDTTTSRKSNFNDFLPLMAEKLGGDGLIGELCKGFQLLMDRDKRIITFESLKKNSALLGLQDLSDDDLMSMLNEGDGALNQMEFCVLMFRLSPELMEQSQFLLDEALHQQIVPLMAELLGGGGLVGELRLQDLSDDDLMSMLNEGDAALNQMEFCVLMFRLSPELMKQCQFLFDEALHQEFKEDSDFAYEFSLVDNFQGTLVDGREITVKRLSKSSGQGLNDLKNEVKLIAKLQHRNLVKLVGSCIDGEEKMLIYEYMANESLDSFVFDQTRRKQLGWSKFFQIIGGIARGLLYLHQDSRLQIIHRDLKASNVLLDTELNPKISDFGLARTFQGDQCRDNIERVVDGRWCKRPSGLGPSCGGSRTTCWFNFRQNAETAGVYGSQSRDDFDRDDVEQYFNYMGMLAVEGTYDKMEALLSQNIHPVDILLLMASTEGDLPKIEELLRAGANYTVKDADGRTALDRAATDEIKDFIVNYKAQKA</sequence>
<dbReference type="Gene3D" id="1.25.40.20">
    <property type="entry name" value="Ankyrin repeat-containing domain"/>
    <property type="match status" value="1"/>
</dbReference>
<organism evidence="16 17">
    <name type="scientific">Anisodus tanguticus</name>
    <dbReference type="NCBI Taxonomy" id="243964"/>
    <lineage>
        <taxon>Eukaryota</taxon>
        <taxon>Viridiplantae</taxon>
        <taxon>Streptophyta</taxon>
        <taxon>Embryophyta</taxon>
        <taxon>Tracheophyta</taxon>
        <taxon>Spermatophyta</taxon>
        <taxon>Magnoliopsida</taxon>
        <taxon>eudicotyledons</taxon>
        <taxon>Gunneridae</taxon>
        <taxon>Pentapetalae</taxon>
        <taxon>asterids</taxon>
        <taxon>lamiids</taxon>
        <taxon>Solanales</taxon>
        <taxon>Solanaceae</taxon>
        <taxon>Solanoideae</taxon>
        <taxon>Hyoscyameae</taxon>
        <taxon>Anisodus</taxon>
    </lineage>
</organism>
<feature type="domain" description="Protein kinase" evidence="15">
    <location>
        <begin position="113"/>
        <end position="481"/>
    </location>
</feature>
<dbReference type="PANTHER" id="PTHR27002">
    <property type="entry name" value="RECEPTOR-LIKE SERINE/THREONINE-PROTEIN KINASE SD1-8"/>
    <property type="match status" value="1"/>
</dbReference>
<keyword evidence="12" id="KW-0040">ANK repeat</keyword>
<keyword evidence="5" id="KW-0934">Plastid</keyword>
<accession>A0AAE1R3Q2</accession>
<evidence type="ECO:0000256" key="3">
    <source>
        <dbReference type="ARBA" id="ARBA00022527"/>
    </source>
</evidence>
<evidence type="ECO:0000256" key="4">
    <source>
        <dbReference type="ARBA" id="ARBA00022528"/>
    </source>
</evidence>
<dbReference type="GO" id="GO:0015031">
    <property type="term" value="P:protein transport"/>
    <property type="evidence" value="ECO:0007669"/>
    <property type="project" value="UniProtKB-KW"/>
</dbReference>
<evidence type="ECO:0000256" key="8">
    <source>
        <dbReference type="ARBA" id="ARBA00022777"/>
    </source>
</evidence>
<dbReference type="SUPFAM" id="SSF56112">
    <property type="entry name" value="Protein kinase-like (PK-like)"/>
    <property type="match status" value="1"/>
</dbReference>
<dbReference type="PANTHER" id="PTHR27002:SF616">
    <property type="entry name" value="RECEPTOR-LIKE SERINE_THREONINE-PROTEIN KINASE"/>
    <property type="match status" value="1"/>
</dbReference>
<dbReference type="FunFam" id="1.25.40.20:FF:000251">
    <property type="entry name" value="Protein LHCP TRANSLOCATION DEFECT"/>
    <property type="match status" value="1"/>
</dbReference>
<keyword evidence="10" id="KW-0653">Protein transport</keyword>
<keyword evidence="3" id="KW-0723">Serine/threonine-protein kinase</keyword>
<dbReference type="InterPro" id="IPR011009">
    <property type="entry name" value="Kinase-like_dom_sf"/>
</dbReference>
<evidence type="ECO:0000313" key="16">
    <source>
        <dbReference type="EMBL" id="KAK4344536.1"/>
    </source>
</evidence>
<evidence type="ECO:0000256" key="5">
    <source>
        <dbReference type="ARBA" id="ARBA00022640"/>
    </source>
</evidence>
<evidence type="ECO:0000256" key="2">
    <source>
        <dbReference type="ARBA" id="ARBA00022448"/>
    </source>
</evidence>
<dbReference type="GO" id="GO:0009507">
    <property type="term" value="C:chloroplast"/>
    <property type="evidence" value="ECO:0007669"/>
    <property type="project" value="UniProtKB-SubCell"/>
</dbReference>